<proteinExistence type="predicted"/>
<dbReference type="RefSeq" id="WP_234540801.1">
    <property type="nucleotide sequence ID" value="NZ_CAKMAB010000042.1"/>
</dbReference>
<organism evidence="3 4">
    <name type="scientific">Paenibacillus pseudetheri</name>
    <dbReference type="NCBI Taxonomy" id="2897682"/>
    <lineage>
        <taxon>Bacteria</taxon>
        <taxon>Bacillati</taxon>
        <taxon>Bacillota</taxon>
        <taxon>Bacilli</taxon>
        <taxon>Bacillales</taxon>
        <taxon>Paenibacillaceae</taxon>
        <taxon>Paenibacillus</taxon>
    </lineage>
</organism>
<gene>
    <name evidence="3" type="ORF">PAECIP111894_05108</name>
</gene>
<keyword evidence="4" id="KW-1185">Reference proteome</keyword>
<evidence type="ECO:0000313" key="3">
    <source>
        <dbReference type="EMBL" id="CAH1058922.1"/>
    </source>
</evidence>
<comment type="caution">
    <text evidence="3">The sequence shown here is derived from an EMBL/GenBank/DDBJ whole genome shotgun (WGS) entry which is preliminary data.</text>
</comment>
<feature type="region of interest" description="Disordered" evidence="1">
    <location>
        <begin position="1"/>
        <end position="42"/>
    </location>
</feature>
<evidence type="ECO:0000256" key="2">
    <source>
        <dbReference type="SAM" id="Phobius"/>
    </source>
</evidence>
<feature type="transmembrane region" description="Helical" evidence="2">
    <location>
        <begin position="78"/>
        <end position="96"/>
    </location>
</feature>
<accession>A0ABM9BIL2</accession>
<keyword evidence="2" id="KW-1133">Transmembrane helix</keyword>
<name>A0ABM9BIL2_9BACL</name>
<dbReference type="Proteomes" id="UP000838749">
    <property type="component" value="Unassembled WGS sequence"/>
</dbReference>
<evidence type="ECO:0000313" key="4">
    <source>
        <dbReference type="Proteomes" id="UP000838749"/>
    </source>
</evidence>
<sequence>MARSWERMVQRNTQQINKQRKKQGKETIYASKSKSKSPGKNSETFKGRNIAFPVVLLVLGTMFWMIGSVDQAKGNGMLMNWLGVVLYYLLAALLFFRRPYLKVENARLSTIKFNRERYLPASDIEKIILSRGAVVIKHKGKRTKWIFTRLMNRYDTNAMGTRLEAFAKAHQIEVVHE</sequence>
<dbReference type="EMBL" id="CAKMAB010000042">
    <property type="protein sequence ID" value="CAH1058922.1"/>
    <property type="molecule type" value="Genomic_DNA"/>
</dbReference>
<evidence type="ECO:0000256" key="1">
    <source>
        <dbReference type="SAM" id="MobiDB-lite"/>
    </source>
</evidence>
<evidence type="ECO:0008006" key="5">
    <source>
        <dbReference type="Google" id="ProtNLM"/>
    </source>
</evidence>
<protein>
    <recommendedName>
        <fullName evidence="5">Methyltransferase</fullName>
    </recommendedName>
</protein>
<reference evidence="3" key="1">
    <citation type="submission" date="2021-12" db="EMBL/GenBank/DDBJ databases">
        <authorList>
            <person name="Criscuolo A."/>
        </authorList>
    </citation>
    <scope>NUCLEOTIDE SEQUENCE</scope>
    <source>
        <strain evidence="3">CIP111894</strain>
    </source>
</reference>
<keyword evidence="2" id="KW-0472">Membrane</keyword>
<keyword evidence="2" id="KW-0812">Transmembrane</keyword>
<feature type="transmembrane region" description="Helical" evidence="2">
    <location>
        <begin position="50"/>
        <end position="66"/>
    </location>
</feature>